<evidence type="ECO:0000313" key="3">
    <source>
        <dbReference type="EMBL" id="OUP59427.1"/>
    </source>
</evidence>
<evidence type="ECO:0000256" key="1">
    <source>
        <dbReference type="SAM" id="Phobius"/>
    </source>
</evidence>
<dbReference type="Proteomes" id="UP000195897">
    <property type="component" value="Unassembled WGS sequence"/>
</dbReference>
<dbReference type="Proteomes" id="UP000195326">
    <property type="component" value="Unassembled WGS sequence"/>
</dbReference>
<protein>
    <submittedName>
        <fullName evidence="2">Uncharacterized protein</fullName>
    </submittedName>
</protein>
<dbReference type="STRING" id="501571.GCA_900143195_02895"/>
<evidence type="ECO:0000313" key="4">
    <source>
        <dbReference type="Proteomes" id="UP000195326"/>
    </source>
</evidence>
<evidence type="ECO:0000313" key="5">
    <source>
        <dbReference type="Proteomes" id="UP000195897"/>
    </source>
</evidence>
<reference evidence="4 5" key="1">
    <citation type="submission" date="2017-04" db="EMBL/GenBank/DDBJ databases">
        <title>Function of individual gut microbiota members based on whole genome sequencing of pure cultures obtained from chicken caecum.</title>
        <authorList>
            <person name="Medvecky M."/>
            <person name="Cejkova D."/>
            <person name="Polansky O."/>
            <person name="Karasova D."/>
            <person name="Kubasova T."/>
            <person name="Cizek A."/>
            <person name="Rychlik I."/>
        </authorList>
    </citation>
    <scope>NUCLEOTIDE SEQUENCE [LARGE SCALE GENOMIC DNA]</scope>
    <source>
        <strain evidence="4">An179</strain>
        <strain evidence="5">An180</strain>
    </source>
</reference>
<dbReference type="EMBL" id="NFKL01000006">
    <property type="protein sequence ID" value="OUP59427.1"/>
    <property type="molecule type" value="Genomic_DNA"/>
</dbReference>
<gene>
    <name evidence="3" type="ORF">B5F15_05085</name>
    <name evidence="2" type="ORF">B5F17_00985</name>
</gene>
<sequence length="106" mass="11639">MRPKKRGWLSGVIGVCVFVAAAVWMVQGVRQTAASSGEEGRLLAEQAVRRAAVSCYAVEGAYPESYEYLKEHYGAMVDEENYAVFYEVFASNIMPDITVIQIGGQP</sequence>
<dbReference type="RefSeq" id="WP_016148200.1">
    <property type="nucleotide sequence ID" value="NZ_CABKSA010000002.1"/>
</dbReference>
<evidence type="ECO:0000313" key="2">
    <source>
        <dbReference type="EMBL" id="OUP54506.1"/>
    </source>
</evidence>
<keyword evidence="1" id="KW-1133">Transmembrane helix</keyword>
<reference evidence="2" key="2">
    <citation type="journal article" date="2018" name="BMC Genomics">
        <title>Whole genome sequencing and function prediction of 133 gut anaerobes isolated from chicken caecum in pure cultures.</title>
        <authorList>
            <person name="Medvecky M."/>
            <person name="Cejkova D."/>
            <person name="Polansky O."/>
            <person name="Karasova D."/>
            <person name="Kubasova T."/>
            <person name="Cizek A."/>
            <person name="Rychlik I."/>
        </authorList>
    </citation>
    <scope>NUCLEOTIDE SEQUENCE</scope>
    <source>
        <strain evidence="3">An179</strain>
        <strain evidence="2">An180</strain>
    </source>
</reference>
<dbReference type="EMBL" id="NFKK01000001">
    <property type="protein sequence ID" value="OUP54506.1"/>
    <property type="molecule type" value="Genomic_DNA"/>
</dbReference>
<feature type="transmembrane region" description="Helical" evidence="1">
    <location>
        <begin position="7"/>
        <end position="26"/>
    </location>
</feature>
<comment type="caution">
    <text evidence="2">The sequence shown here is derived from an EMBL/GenBank/DDBJ whole genome shotgun (WGS) entry which is preliminary data.</text>
</comment>
<name>A0A1Y4LCQ7_9FIRM</name>
<keyword evidence="1" id="KW-0472">Membrane</keyword>
<keyword evidence="1" id="KW-0812">Transmembrane</keyword>
<accession>A0A1Y4LCQ7</accession>
<dbReference type="AlphaFoldDB" id="A0A1Y4LCQ7"/>
<proteinExistence type="predicted"/>
<organism evidence="2 5">
    <name type="scientific">Butyricicoccus pullicaecorum</name>
    <dbReference type="NCBI Taxonomy" id="501571"/>
    <lineage>
        <taxon>Bacteria</taxon>
        <taxon>Bacillati</taxon>
        <taxon>Bacillota</taxon>
        <taxon>Clostridia</taxon>
        <taxon>Eubacteriales</taxon>
        <taxon>Butyricicoccaceae</taxon>
        <taxon>Butyricicoccus</taxon>
    </lineage>
</organism>